<evidence type="ECO:0000259" key="2">
    <source>
        <dbReference type="Pfam" id="PF03756"/>
    </source>
</evidence>
<evidence type="ECO:0000313" key="3">
    <source>
        <dbReference type="EMBL" id="MBB5107949.1"/>
    </source>
</evidence>
<keyword evidence="4" id="KW-1185">Reference proteome</keyword>
<feature type="domain" description="A-factor biosynthesis hotdog" evidence="2">
    <location>
        <begin position="186"/>
        <end position="245"/>
    </location>
</feature>
<name>A0A7W8B095_STRST</name>
<protein>
    <recommendedName>
        <fullName evidence="2">A-factor biosynthesis hotdog domain-containing protein</fullName>
    </recommendedName>
</protein>
<dbReference type="InterPro" id="IPR047757">
    <property type="entry name" value="AfsA-like"/>
</dbReference>
<evidence type="ECO:0000256" key="1">
    <source>
        <dbReference type="SAM" id="MobiDB-lite"/>
    </source>
</evidence>
<dbReference type="Proteomes" id="UP000549009">
    <property type="component" value="Unassembled WGS sequence"/>
</dbReference>
<dbReference type="RefSeq" id="WP_184925734.1">
    <property type="nucleotide sequence ID" value="NZ_JACHJD010000016.1"/>
</dbReference>
<feature type="region of interest" description="Disordered" evidence="1">
    <location>
        <begin position="239"/>
        <end position="274"/>
    </location>
</feature>
<dbReference type="NCBIfam" id="NF041195">
    <property type="entry name" value="ScbA_BarX_GamBu"/>
    <property type="match status" value="1"/>
</dbReference>
<feature type="region of interest" description="Disordered" evidence="1">
    <location>
        <begin position="334"/>
        <end position="355"/>
    </location>
</feature>
<proteinExistence type="predicted"/>
<dbReference type="GO" id="GO:0016740">
    <property type="term" value="F:transferase activity"/>
    <property type="evidence" value="ECO:0007669"/>
    <property type="project" value="InterPro"/>
</dbReference>
<accession>A0A7W8B095</accession>
<dbReference type="Pfam" id="PF03756">
    <property type="entry name" value="AfsA"/>
    <property type="match status" value="2"/>
</dbReference>
<feature type="region of interest" description="Disordered" evidence="1">
    <location>
        <begin position="288"/>
        <end position="309"/>
    </location>
</feature>
<gene>
    <name evidence="3" type="ORF">FHS40_007070</name>
</gene>
<feature type="compositionally biased region" description="Low complexity" evidence="1">
    <location>
        <begin position="245"/>
        <end position="274"/>
    </location>
</feature>
<feature type="domain" description="A-factor biosynthesis hotdog" evidence="2">
    <location>
        <begin position="21"/>
        <end position="156"/>
    </location>
</feature>
<reference evidence="3 4" key="1">
    <citation type="submission" date="2020-08" db="EMBL/GenBank/DDBJ databases">
        <title>Genomic Encyclopedia of Type Strains, Phase III (KMG-III): the genomes of soil and plant-associated and newly described type strains.</title>
        <authorList>
            <person name="Whitman W."/>
        </authorList>
    </citation>
    <scope>NUCLEOTIDE SEQUENCE [LARGE SCALE GENOMIC DNA]</scope>
    <source>
        <strain evidence="3 4">CECT 3146</strain>
    </source>
</reference>
<dbReference type="EMBL" id="JACHJD010000016">
    <property type="protein sequence ID" value="MBB5107949.1"/>
    <property type="molecule type" value="Genomic_DNA"/>
</dbReference>
<organism evidence="3 4">
    <name type="scientific">Streptomyces spectabilis</name>
    <dbReference type="NCBI Taxonomy" id="68270"/>
    <lineage>
        <taxon>Bacteria</taxon>
        <taxon>Bacillati</taxon>
        <taxon>Actinomycetota</taxon>
        <taxon>Actinomycetes</taxon>
        <taxon>Kitasatosporales</taxon>
        <taxon>Streptomycetaceae</taxon>
        <taxon>Streptomyces</taxon>
    </lineage>
</organism>
<sequence length="379" mass="42145">MPVTQHLTRTPARNTLAPHHVHKHNPAEVLLTGLDTLRTDTFTVTARWPTHHPFYTPTPHLNDPLIFIETIRQCFPLLAHHAYHLPHGHHLIWQYLTADINPHAMHHTPHHPAHLTLHITCSDIRRRPGGHLTALTLHAIALRNGTHLGTAQTRFSAHSPTIYQRIRGTHPNTPTTPPPPTHPTHVNRHHPHDVVLAPTPHPHHWLLRNDTTHPTLFDHPVDHTPGMLLLEAARQATHATHHTTTHTTDTRTGTGTRTSTDTDTGMGAGMGTDTLTRTTHTRTATLTRTHTTRTHPHPRTATPATPPGPPPYPTHIHATFLQFLEYTTPTHITTTTQTTPTNTHTNATTSPDTPTTTHITATQNNHTAFTSTITTTPHP</sequence>
<dbReference type="AlphaFoldDB" id="A0A7W8B095"/>
<evidence type="ECO:0000313" key="4">
    <source>
        <dbReference type="Proteomes" id="UP000549009"/>
    </source>
</evidence>
<comment type="caution">
    <text evidence="3">The sequence shown here is derived from an EMBL/GenBank/DDBJ whole genome shotgun (WGS) entry which is preliminary data.</text>
</comment>
<dbReference type="InterPro" id="IPR005509">
    <property type="entry name" value="AfsA_hotdog_dom"/>
</dbReference>